<comment type="caution">
    <text evidence="1">The sequence shown here is derived from an EMBL/GenBank/DDBJ whole genome shotgun (WGS) entry which is preliminary data.</text>
</comment>
<proteinExistence type="predicted"/>
<reference evidence="1" key="1">
    <citation type="submission" date="2023-04" db="EMBL/GenBank/DDBJ databases">
        <title>A chromosome-level genome assembly of the parasitoid wasp Eretmocerus hayati.</title>
        <authorList>
            <person name="Zhong Y."/>
            <person name="Liu S."/>
            <person name="Liu Y."/>
        </authorList>
    </citation>
    <scope>NUCLEOTIDE SEQUENCE</scope>
    <source>
        <strain evidence="1">ZJU_SS_LIU_2023</strain>
    </source>
</reference>
<evidence type="ECO:0000313" key="1">
    <source>
        <dbReference type="EMBL" id="KAJ8685472.1"/>
    </source>
</evidence>
<gene>
    <name evidence="1" type="ORF">QAD02_021265</name>
</gene>
<name>A0ACC2PPZ5_9HYME</name>
<evidence type="ECO:0000313" key="2">
    <source>
        <dbReference type="Proteomes" id="UP001239111"/>
    </source>
</evidence>
<dbReference type="EMBL" id="CM056741">
    <property type="protein sequence ID" value="KAJ8685472.1"/>
    <property type="molecule type" value="Genomic_DNA"/>
</dbReference>
<accession>A0ACC2PPZ5</accession>
<organism evidence="1 2">
    <name type="scientific">Eretmocerus hayati</name>
    <dbReference type="NCBI Taxonomy" id="131215"/>
    <lineage>
        <taxon>Eukaryota</taxon>
        <taxon>Metazoa</taxon>
        <taxon>Ecdysozoa</taxon>
        <taxon>Arthropoda</taxon>
        <taxon>Hexapoda</taxon>
        <taxon>Insecta</taxon>
        <taxon>Pterygota</taxon>
        <taxon>Neoptera</taxon>
        <taxon>Endopterygota</taxon>
        <taxon>Hymenoptera</taxon>
        <taxon>Apocrita</taxon>
        <taxon>Proctotrupomorpha</taxon>
        <taxon>Chalcidoidea</taxon>
        <taxon>Aphelinidae</taxon>
        <taxon>Aphelininae</taxon>
        <taxon>Eretmocerus</taxon>
    </lineage>
</organism>
<dbReference type="Proteomes" id="UP001239111">
    <property type="component" value="Chromosome 1"/>
</dbReference>
<sequence length="183" mass="19927">MDELSDLSNLYVKAMLGSTNDDDTSLDRLLAALIPAYNGSQLMNTSEVTSSSCNSEIPAMTGEQGTVTSSTADTSSAPTATCTTFEIDFSQIPVGPASQSTPAMVMVERTPRAEPILIELDTYEPIPRTSTGNCCPRGKVSIVKRLDSLINHDESLNPVKLTKRQMRHLKDKLRRIPACQEMM</sequence>
<keyword evidence="2" id="KW-1185">Reference proteome</keyword>
<protein>
    <submittedName>
        <fullName evidence="1">Uncharacterized protein</fullName>
    </submittedName>
</protein>